<dbReference type="EMBL" id="DTCA01000049">
    <property type="protein sequence ID" value="HGM07054.1"/>
    <property type="molecule type" value="Genomic_DNA"/>
</dbReference>
<feature type="transmembrane region" description="Helical" evidence="6">
    <location>
        <begin position="316"/>
        <end position="333"/>
    </location>
</feature>
<dbReference type="EMBL" id="DTAU01000043">
    <property type="protein sequence ID" value="HFQ78436.1"/>
    <property type="molecule type" value="Genomic_DNA"/>
</dbReference>
<dbReference type="InterPro" id="IPR037294">
    <property type="entry name" value="ABC_BtuC-like"/>
</dbReference>
<feature type="transmembrane region" description="Helical" evidence="6">
    <location>
        <begin position="77"/>
        <end position="95"/>
    </location>
</feature>
<feature type="transmembrane region" description="Helical" evidence="6">
    <location>
        <begin position="290"/>
        <end position="310"/>
    </location>
</feature>
<evidence type="ECO:0000313" key="8">
    <source>
        <dbReference type="EMBL" id="HGM07054.1"/>
    </source>
</evidence>
<dbReference type="PANTHER" id="PTHR30477:SF21">
    <property type="entry name" value="ABC-3 PROTEIN"/>
    <property type="match status" value="1"/>
</dbReference>
<evidence type="ECO:0000313" key="7">
    <source>
        <dbReference type="EMBL" id="HFQ78436.1"/>
    </source>
</evidence>
<protein>
    <submittedName>
        <fullName evidence="8">Metal ABC transporter permease</fullName>
    </submittedName>
</protein>
<dbReference type="GO" id="GO:0055085">
    <property type="term" value="P:transmembrane transport"/>
    <property type="evidence" value="ECO:0007669"/>
    <property type="project" value="InterPro"/>
</dbReference>
<feature type="transmembrane region" description="Helical" evidence="6">
    <location>
        <begin position="161"/>
        <end position="183"/>
    </location>
</feature>
<feature type="transmembrane region" description="Helical" evidence="6">
    <location>
        <begin position="100"/>
        <end position="119"/>
    </location>
</feature>
<gene>
    <name evidence="7" type="ORF">ENT99_01865</name>
    <name evidence="8" type="ORF">ENU31_01400</name>
</gene>
<evidence type="ECO:0000256" key="3">
    <source>
        <dbReference type="ARBA" id="ARBA00022692"/>
    </source>
</evidence>
<evidence type="ECO:0000256" key="4">
    <source>
        <dbReference type="ARBA" id="ARBA00022989"/>
    </source>
</evidence>
<evidence type="ECO:0000256" key="2">
    <source>
        <dbReference type="ARBA" id="ARBA00008034"/>
    </source>
</evidence>
<name>A0A7C4H8C2_9CREN</name>
<reference evidence="8" key="1">
    <citation type="journal article" date="2020" name="mSystems">
        <title>Genome- and Community-Level Interaction Insights into Carbon Utilization and Element Cycling Functions of Hydrothermarchaeota in Hydrothermal Sediment.</title>
        <authorList>
            <person name="Zhou Z."/>
            <person name="Liu Y."/>
            <person name="Xu W."/>
            <person name="Pan J."/>
            <person name="Luo Z.H."/>
            <person name="Li M."/>
        </authorList>
    </citation>
    <scope>NUCLEOTIDE SEQUENCE [LARGE SCALE GENOMIC DNA]</scope>
    <source>
        <strain evidence="7">SpSt-629</strain>
        <strain evidence="8">SpSt-658</strain>
    </source>
</reference>
<evidence type="ECO:0000256" key="1">
    <source>
        <dbReference type="ARBA" id="ARBA00004141"/>
    </source>
</evidence>
<dbReference type="Gene3D" id="1.10.3470.10">
    <property type="entry name" value="ABC transporter involved in vitamin B12 uptake, BtuC"/>
    <property type="match status" value="1"/>
</dbReference>
<comment type="subcellular location">
    <subcellularLocation>
        <location evidence="1">Membrane</location>
        <topology evidence="1">Multi-pass membrane protein</topology>
    </subcellularLocation>
</comment>
<comment type="similarity">
    <text evidence="2">Belongs to the ABC-3 integral membrane protein family.</text>
</comment>
<evidence type="ECO:0000256" key="5">
    <source>
        <dbReference type="ARBA" id="ARBA00023136"/>
    </source>
</evidence>
<accession>A0A7C4H8C2</accession>
<feature type="transmembrane region" description="Helical" evidence="6">
    <location>
        <begin position="131"/>
        <end position="149"/>
    </location>
</feature>
<dbReference type="GO" id="GO:0043190">
    <property type="term" value="C:ATP-binding cassette (ABC) transporter complex"/>
    <property type="evidence" value="ECO:0007669"/>
    <property type="project" value="InterPro"/>
</dbReference>
<feature type="transmembrane region" description="Helical" evidence="6">
    <location>
        <begin position="241"/>
        <end position="260"/>
    </location>
</feature>
<feature type="transmembrane region" description="Helical" evidence="6">
    <location>
        <begin position="53"/>
        <end position="71"/>
    </location>
</feature>
<dbReference type="AlphaFoldDB" id="A0A7C4H8C2"/>
<feature type="transmembrane region" description="Helical" evidence="6">
    <location>
        <begin position="266"/>
        <end position="283"/>
    </location>
</feature>
<dbReference type="PANTHER" id="PTHR30477">
    <property type="entry name" value="ABC-TRANSPORTER METAL-BINDING PROTEIN"/>
    <property type="match status" value="1"/>
</dbReference>
<sequence>MCFRDDFTRYDVISISREIRCLEERVPSLCSYRVSFNCGYSVTCGEKVLNARVTYIFISFFIVLIAFSFLYIPRVEWVLAIILSATIYGSVSPLIAARRLYFLASEVSHIALFAVTISVALSRETPLNSEILWAIIVGLAIVYVVGYAIHKGFDPDVATSIVVSATASGSVVSMFVVLTRYRVEYSLWSIILGDPLLTTWRDIQMLTIISLVLLITALAIYRVTIYIGIDRDTVMLSVKNIYIYEFLFFTVLGVACIALMRIVGYIVEHILLLIPALTAINIVEGSNRVLALSIYLSIVSGLLGLILSYWLNIAPASSIGFTALMIYIFSIVLKRVKRL</sequence>
<dbReference type="InterPro" id="IPR001626">
    <property type="entry name" value="ABC_TroCD"/>
</dbReference>
<comment type="caution">
    <text evidence="8">The sequence shown here is derived from an EMBL/GenBank/DDBJ whole genome shotgun (WGS) entry which is preliminary data.</text>
</comment>
<dbReference type="Pfam" id="PF00950">
    <property type="entry name" value="ABC-3"/>
    <property type="match status" value="1"/>
</dbReference>
<keyword evidence="5 6" id="KW-0472">Membrane</keyword>
<evidence type="ECO:0000256" key="6">
    <source>
        <dbReference type="SAM" id="Phobius"/>
    </source>
</evidence>
<organism evidence="8">
    <name type="scientific">Ignisphaera aggregans</name>
    <dbReference type="NCBI Taxonomy" id="334771"/>
    <lineage>
        <taxon>Archaea</taxon>
        <taxon>Thermoproteota</taxon>
        <taxon>Thermoprotei</taxon>
        <taxon>Desulfurococcales</taxon>
        <taxon>Desulfurococcaceae</taxon>
        <taxon>Ignisphaera</taxon>
    </lineage>
</organism>
<keyword evidence="4 6" id="KW-1133">Transmembrane helix</keyword>
<proteinExistence type="inferred from homology"/>
<keyword evidence="3 6" id="KW-0812">Transmembrane</keyword>
<dbReference type="SUPFAM" id="SSF81345">
    <property type="entry name" value="ABC transporter involved in vitamin B12 uptake, BtuC"/>
    <property type="match status" value="1"/>
</dbReference>
<feature type="transmembrane region" description="Helical" evidence="6">
    <location>
        <begin position="203"/>
        <end position="229"/>
    </location>
</feature>